<dbReference type="Gene3D" id="3.40.630.30">
    <property type="match status" value="1"/>
</dbReference>
<dbReference type="GO" id="GO:0016747">
    <property type="term" value="F:acyltransferase activity, transferring groups other than amino-acyl groups"/>
    <property type="evidence" value="ECO:0007669"/>
    <property type="project" value="InterPro"/>
</dbReference>
<keyword evidence="2" id="KW-0808">Transferase</keyword>
<dbReference type="InterPro" id="IPR052523">
    <property type="entry name" value="Trichothecene_AcTrans"/>
</dbReference>
<reference evidence="2 3" key="1">
    <citation type="submission" date="2012-08" db="EMBL/GenBank/DDBJ databases">
        <title>Whole genome shotgun sequence of Gordonia rhizosphera NBRC 16068.</title>
        <authorList>
            <person name="Takarada H."/>
            <person name="Isaki S."/>
            <person name="Hosoyama A."/>
            <person name="Tsuchikane K."/>
            <person name="Katsumata H."/>
            <person name="Baba S."/>
            <person name="Ohji S."/>
            <person name="Yamazaki S."/>
            <person name="Fujita N."/>
        </authorList>
    </citation>
    <scope>NUCLEOTIDE SEQUENCE [LARGE SCALE GENOMIC DNA]</scope>
    <source>
        <strain evidence="2 3">NBRC 16068</strain>
    </source>
</reference>
<dbReference type="InterPro" id="IPR016181">
    <property type="entry name" value="Acyl_CoA_acyltransferase"/>
</dbReference>
<dbReference type="STRING" id="1108045.GORHZ_164_00070"/>
<dbReference type="EMBL" id="BAHC01000164">
    <property type="protein sequence ID" value="GAB92114.1"/>
    <property type="molecule type" value="Genomic_DNA"/>
</dbReference>
<dbReference type="OrthoDB" id="7057833at2"/>
<dbReference type="Pfam" id="PF00583">
    <property type="entry name" value="Acetyltransf_1"/>
    <property type="match status" value="1"/>
</dbReference>
<dbReference type="PANTHER" id="PTHR42791">
    <property type="entry name" value="GNAT FAMILY ACETYLTRANSFERASE"/>
    <property type="match status" value="1"/>
</dbReference>
<evidence type="ECO:0000313" key="3">
    <source>
        <dbReference type="Proteomes" id="UP000008363"/>
    </source>
</evidence>
<accession>K6WZX7</accession>
<dbReference type="Proteomes" id="UP000008363">
    <property type="component" value="Unassembled WGS sequence"/>
</dbReference>
<dbReference type="RefSeq" id="WP_006336205.1">
    <property type="nucleotide sequence ID" value="NZ_BAHC01000164.1"/>
</dbReference>
<keyword evidence="3" id="KW-1185">Reference proteome</keyword>
<proteinExistence type="predicted"/>
<evidence type="ECO:0000259" key="1">
    <source>
        <dbReference type="PROSITE" id="PS51186"/>
    </source>
</evidence>
<feature type="domain" description="N-acetyltransferase" evidence="1">
    <location>
        <begin position="1"/>
        <end position="188"/>
    </location>
</feature>
<dbReference type="AlphaFoldDB" id="K6WZX7"/>
<comment type="caution">
    <text evidence="2">The sequence shown here is derived from an EMBL/GenBank/DDBJ whole genome shotgun (WGS) entry which is preliminary data.</text>
</comment>
<dbReference type="eggNOG" id="COG3153">
    <property type="taxonomic scope" value="Bacteria"/>
</dbReference>
<dbReference type="PROSITE" id="PS51186">
    <property type="entry name" value="GNAT"/>
    <property type="match status" value="1"/>
</dbReference>
<gene>
    <name evidence="2" type="ORF">GORHZ_164_00070</name>
</gene>
<sequence>MPTTTVTSSRDLDLVSSLLARAFADDPVLRWMQPDRGRDKQIFDVLIRWVHGADAVIDLAEHDAEPMGAAVWDPPGARMSALQQIGSVQGFLRACRGRIRRGVLLEQEFAKRRPREPHWYLGQVGAAVQGRGVGTALLTTGIERVDGPAYLESSNEANVPLYERFGFEVREAVTLPLDGPTVWTMYRRG</sequence>
<protein>
    <submittedName>
        <fullName evidence="2">Putative acetyltransferase</fullName>
    </submittedName>
</protein>
<name>K6WZX7_9ACTN</name>
<dbReference type="InterPro" id="IPR000182">
    <property type="entry name" value="GNAT_dom"/>
</dbReference>
<dbReference type="PANTHER" id="PTHR42791:SF1">
    <property type="entry name" value="N-ACETYLTRANSFERASE DOMAIN-CONTAINING PROTEIN"/>
    <property type="match status" value="1"/>
</dbReference>
<organism evidence="2 3">
    <name type="scientific">Gordonia rhizosphera NBRC 16068</name>
    <dbReference type="NCBI Taxonomy" id="1108045"/>
    <lineage>
        <taxon>Bacteria</taxon>
        <taxon>Bacillati</taxon>
        <taxon>Actinomycetota</taxon>
        <taxon>Actinomycetes</taxon>
        <taxon>Mycobacteriales</taxon>
        <taxon>Gordoniaceae</taxon>
        <taxon>Gordonia</taxon>
    </lineage>
</organism>
<dbReference type="SUPFAM" id="SSF55729">
    <property type="entry name" value="Acyl-CoA N-acyltransferases (Nat)"/>
    <property type="match status" value="1"/>
</dbReference>
<evidence type="ECO:0000313" key="2">
    <source>
        <dbReference type="EMBL" id="GAB92114.1"/>
    </source>
</evidence>